<evidence type="ECO:0000256" key="2">
    <source>
        <dbReference type="ARBA" id="ARBA00012720"/>
    </source>
</evidence>
<comment type="similarity">
    <text evidence="1">Belongs to the type-1 OGG1 family.</text>
</comment>
<dbReference type="AlphaFoldDB" id="A0A174ZJI9"/>
<keyword evidence="4 11" id="KW-0378">Hydrolase</keyword>
<comment type="catalytic activity">
    <reaction evidence="9">
        <text>2'-deoxyribonucleotide-(2'-deoxyribose 5'-phosphate)-2'-deoxyribonucleotide-DNA = a 3'-end 2'-deoxyribonucleotide-(2,3-dehydro-2,3-deoxyribose 5'-phosphate)-DNA + a 5'-end 5'-phospho-2'-deoxyribonucleoside-DNA + H(+)</text>
        <dbReference type="Rhea" id="RHEA:66592"/>
        <dbReference type="Rhea" id="RHEA-COMP:13180"/>
        <dbReference type="Rhea" id="RHEA-COMP:16897"/>
        <dbReference type="Rhea" id="RHEA-COMP:17067"/>
        <dbReference type="ChEBI" id="CHEBI:15378"/>
        <dbReference type="ChEBI" id="CHEBI:136412"/>
        <dbReference type="ChEBI" id="CHEBI:157695"/>
        <dbReference type="ChEBI" id="CHEBI:167181"/>
        <dbReference type="EC" id="4.2.99.18"/>
    </reaction>
</comment>
<keyword evidence="3" id="KW-0227">DNA damage</keyword>
<accession>A0A174ZJI9</accession>
<name>A0A174ZJI9_9FIRM</name>
<dbReference type="GO" id="GO:0003684">
    <property type="term" value="F:damaged DNA binding"/>
    <property type="evidence" value="ECO:0007669"/>
    <property type="project" value="InterPro"/>
</dbReference>
<protein>
    <recommendedName>
        <fullName evidence="2">DNA-(apurinic or apyrimidinic site) lyase</fullName>
        <ecNumber evidence="2">4.2.99.18</ecNumber>
    </recommendedName>
</protein>
<dbReference type="SUPFAM" id="SSF55945">
    <property type="entry name" value="TATA-box binding protein-like"/>
    <property type="match status" value="1"/>
</dbReference>
<proteinExistence type="inferred from homology"/>
<dbReference type="GO" id="GO:0008534">
    <property type="term" value="F:oxidized purine nucleobase lesion DNA N-glycosylase activity"/>
    <property type="evidence" value="ECO:0007669"/>
    <property type="project" value="InterPro"/>
</dbReference>
<feature type="domain" description="HhH-GPD" evidence="10">
    <location>
        <begin position="112"/>
        <end position="261"/>
    </location>
</feature>
<keyword evidence="8 11" id="KW-0326">Glycosidase</keyword>
<dbReference type="GO" id="GO:0006284">
    <property type="term" value="P:base-excision repair"/>
    <property type="evidence" value="ECO:0007669"/>
    <property type="project" value="InterPro"/>
</dbReference>
<evidence type="ECO:0000313" key="11">
    <source>
        <dbReference type="EMBL" id="CUQ85947.1"/>
    </source>
</evidence>
<dbReference type="PANTHER" id="PTHR10242:SF2">
    <property type="entry name" value="N-GLYCOSYLASE_DNA LYASE"/>
    <property type="match status" value="1"/>
</dbReference>
<evidence type="ECO:0000256" key="4">
    <source>
        <dbReference type="ARBA" id="ARBA00022801"/>
    </source>
</evidence>
<evidence type="ECO:0000259" key="10">
    <source>
        <dbReference type="SMART" id="SM00478"/>
    </source>
</evidence>
<evidence type="ECO:0000256" key="8">
    <source>
        <dbReference type="ARBA" id="ARBA00023295"/>
    </source>
</evidence>
<dbReference type="InterPro" id="IPR012904">
    <property type="entry name" value="OGG_N"/>
</dbReference>
<evidence type="ECO:0000256" key="7">
    <source>
        <dbReference type="ARBA" id="ARBA00023268"/>
    </source>
</evidence>
<dbReference type="InterPro" id="IPR052054">
    <property type="entry name" value="Oxidative_DNA_repair_enzyme"/>
</dbReference>
<dbReference type="Pfam" id="PF00730">
    <property type="entry name" value="HhH-GPD"/>
    <property type="match status" value="1"/>
</dbReference>
<dbReference type="Gene3D" id="1.10.340.30">
    <property type="entry name" value="Hypothetical protein, domain 2"/>
    <property type="match status" value="1"/>
</dbReference>
<evidence type="ECO:0000256" key="1">
    <source>
        <dbReference type="ARBA" id="ARBA00010679"/>
    </source>
</evidence>
<dbReference type="Proteomes" id="UP000095662">
    <property type="component" value="Unassembled WGS sequence"/>
</dbReference>
<dbReference type="SUPFAM" id="SSF48150">
    <property type="entry name" value="DNA-glycosylase"/>
    <property type="match status" value="1"/>
</dbReference>
<gene>
    <name evidence="11" type="primary">alkA</name>
    <name evidence="11" type="ORF">ERS852540_01199</name>
</gene>
<dbReference type="SMART" id="SM00478">
    <property type="entry name" value="ENDO3c"/>
    <property type="match status" value="1"/>
</dbReference>
<evidence type="ECO:0000256" key="3">
    <source>
        <dbReference type="ARBA" id="ARBA00022763"/>
    </source>
</evidence>
<dbReference type="InterPro" id="IPR023170">
    <property type="entry name" value="HhH_base_excis_C"/>
</dbReference>
<keyword evidence="7" id="KW-0511">Multifunctional enzyme</keyword>
<dbReference type="PANTHER" id="PTHR10242">
    <property type="entry name" value="8-OXOGUANINE DNA GLYCOSYLASE"/>
    <property type="match status" value="1"/>
</dbReference>
<dbReference type="EC" id="4.2.99.18" evidence="2"/>
<keyword evidence="5" id="KW-0234">DNA repair</keyword>
<reference evidence="11 12" key="1">
    <citation type="submission" date="2015-09" db="EMBL/GenBank/DDBJ databases">
        <authorList>
            <consortium name="Pathogen Informatics"/>
        </authorList>
    </citation>
    <scope>NUCLEOTIDE SEQUENCE [LARGE SCALE GENOMIC DNA]</scope>
    <source>
        <strain evidence="11 12">2789STDY5834928</strain>
    </source>
</reference>
<dbReference type="InterPro" id="IPR011257">
    <property type="entry name" value="DNA_glycosylase"/>
</dbReference>
<dbReference type="OrthoDB" id="9798522at2"/>
<dbReference type="GO" id="GO:0140078">
    <property type="term" value="F:class I DNA-(apurinic or apyrimidinic site) endonuclease activity"/>
    <property type="evidence" value="ECO:0007669"/>
    <property type="project" value="UniProtKB-EC"/>
</dbReference>
<dbReference type="CDD" id="cd00056">
    <property type="entry name" value="ENDO3c"/>
    <property type="match status" value="1"/>
</dbReference>
<evidence type="ECO:0000256" key="9">
    <source>
        <dbReference type="ARBA" id="ARBA00044632"/>
    </source>
</evidence>
<dbReference type="EMBL" id="CZBY01000008">
    <property type="protein sequence ID" value="CUQ85947.1"/>
    <property type="molecule type" value="Genomic_DNA"/>
</dbReference>
<dbReference type="InterPro" id="IPR003265">
    <property type="entry name" value="HhH-GPD_domain"/>
</dbReference>
<evidence type="ECO:0000256" key="6">
    <source>
        <dbReference type="ARBA" id="ARBA00023239"/>
    </source>
</evidence>
<organism evidence="11 12">
    <name type="scientific">[Eubacterium] siraeum</name>
    <dbReference type="NCBI Taxonomy" id="39492"/>
    <lineage>
        <taxon>Bacteria</taxon>
        <taxon>Bacillati</taxon>
        <taxon>Bacillota</taxon>
        <taxon>Clostridia</taxon>
        <taxon>Eubacteriales</taxon>
        <taxon>Oscillospiraceae</taxon>
        <taxon>Oscillospiraceae incertae sedis</taxon>
    </lineage>
</organism>
<dbReference type="Gene3D" id="3.30.310.260">
    <property type="match status" value="1"/>
</dbReference>
<keyword evidence="6" id="KW-0456">Lyase</keyword>
<dbReference type="Gene3D" id="1.10.1670.10">
    <property type="entry name" value="Helix-hairpin-Helix base-excision DNA repair enzymes (C-terminal)"/>
    <property type="match status" value="1"/>
</dbReference>
<sequence length="264" mass="30255">MDYTFTCERFDIRRTLFCGQAFRWKELDGRFCGIAGGRYAEISDNGDSTYTVHDIEKSDISYWQSYFDLDTDYDALIKQFSEDEHMKLACKENPGIRVLRQEPFETLISFIISQNNNIKRITGIIDRLCESFGEKTDRGYMFPTLEKLVGVTAEDLAPLRAGFRARYIVDAVEKLSSGEVSLDGIKAMDTAAAREELKRIKGVGDKVADCVLLFGYHKTDAFPRDVWIKRIEQKLYPDGLPECIKGNEGIAQQFLFDYARTHEI</sequence>
<dbReference type="STRING" id="39492.ERS852540_01199"/>
<evidence type="ECO:0000256" key="5">
    <source>
        <dbReference type="ARBA" id="ARBA00023204"/>
    </source>
</evidence>
<dbReference type="GO" id="GO:0006289">
    <property type="term" value="P:nucleotide-excision repair"/>
    <property type="evidence" value="ECO:0007669"/>
    <property type="project" value="InterPro"/>
</dbReference>
<evidence type="ECO:0000313" key="12">
    <source>
        <dbReference type="Proteomes" id="UP000095662"/>
    </source>
</evidence>
<dbReference type="Pfam" id="PF07934">
    <property type="entry name" value="OGG_N"/>
    <property type="match status" value="1"/>
</dbReference>